<organism evidence="2 3">
    <name type="scientific">Telmatocola sphagniphila</name>
    <dbReference type="NCBI Taxonomy" id="1123043"/>
    <lineage>
        <taxon>Bacteria</taxon>
        <taxon>Pseudomonadati</taxon>
        <taxon>Planctomycetota</taxon>
        <taxon>Planctomycetia</taxon>
        <taxon>Gemmatales</taxon>
        <taxon>Gemmataceae</taxon>
    </lineage>
</organism>
<feature type="transmembrane region" description="Helical" evidence="1">
    <location>
        <begin position="36"/>
        <end position="59"/>
    </location>
</feature>
<dbReference type="AlphaFoldDB" id="A0A8E6B2C3"/>
<dbReference type="GO" id="GO:0043190">
    <property type="term" value="C:ATP-binding cassette (ABC) transporter complex"/>
    <property type="evidence" value="ECO:0007669"/>
    <property type="project" value="InterPro"/>
</dbReference>
<feature type="transmembrane region" description="Helical" evidence="1">
    <location>
        <begin position="136"/>
        <end position="161"/>
    </location>
</feature>
<sequence length="249" mass="25755">MLSFFELIGGLAHFAGQAFPAALGAIRHPSVVLRQLYNVLIGALPLGLVAGVTLGAVVWMHTHSILQRTGAADYLPTVLAAAVLLELAPIGAGLIVAARTGANLAAELGSMKIGEQIDALEMLGESPIRKLVGPRILACMLALPLLEILIGAVALLSGFVAENVIGNTSWLKYQSACLKELFAYDVIPACLKTIVFGFLIGVSGCYFGLKTSGGTEGVGRSATSGVVAACLFVLASDILLVGIIRILFG</sequence>
<dbReference type="PANTHER" id="PTHR30188:SF4">
    <property type="entry name" value="PROTEIN TRIGALACTOSYLDIACYLGLYCEROL 1, CHLOROPLASTIC"/>
    <property type="match status" value="1"/>
</dbReference>
<dbReference type="EMBL" id="CP074694">
    <property type="protein sequence ID" value="QVL29972.1"/>
    <property type="molecule type" value="Genomic_DNA"/>
</dbReference>
<gene>
    <name evidence="2" type="ORF">KIH39_13955</name>
</gene>
<feature type="transmembrane region" description="Helical" evidence="1">
    <location>
        <begin position="181"/>
        <end position="209"/>
    </location>
</feature>
<keyword evidence="3" id="KW-1185">Reference proteome</keyword>
<name>A0A8E6B2C3_9BACT</name>
<feature type="transmembrane region" description="Helical" evidence="1">
    <location>
        <begin position="221"/>
        <end position="248"/>
    </location>
</feature>
<dbReference type="KEGG" id="tsph:KIH39_13955"/>
<dbReference type="InterPro" id="IPR030802">
    <property type="entry name" value="Permease_MalE"/>
</dbReference>
<dbReference type="Pfam" id="PF02405">
    <property type="entry name" value="MlaE"/>
    <property type="match status" value="1"/>
</dbReference>
<evidence type="ECO:0000313" key="3">
    <source>
        <dbReference type="Proteomes" id="UP000676194"/>
    </source>
</evidence>
<dbReference type="GO" id="GO:0005548">
    <property type="term" value="F:phospholipid transporter activity"/>
    <property type="evidence" value="ECO:0007669"/>
    <property type="project" value="TreeGrafter"/>
</dbReference>
<dbReference type="Proteomes" id="UP000676194">
    <property type="component" value="Chromosome"/>
</dbReference>
<keyword evidence="1" id="KW-1133">Transmembrane helix</keyword>
<evidence type="ECO:0000313" key="2">
    <source>
        <dbReference type="EMBL" id="QVL29972.1"/>
    </source>
</evidence>
<dbReference type="RefSeq" id="WP_213493854.1">
    <property type="nucleotide sequence ID" value="NZ_CP074694.1"/>
</dbReference>
<protein>
    <submittedName>
        <fullName evidence="2">ABC transporter permease</fullName>
    </submittedName>
</protein>
<reference evidence="2" key="1">
    <citation type="submission" date="2021-05" db="EMBL/GenBank/DDBJ databases">
        <title>Complete genome sequence of the cellulolytic planctomycete Telmatocola sphagniphila SP2T and characterization of the first cellulase from planctomycetes.</title>
        <authorList>
            <person name="Rakitin A.L."/>
            <person name="Beletsky A.V."/>
            <person name="Naumoff D.G."/>
            <person name="Kulichevskaya I.S."/>
            <person name="Mardanov A.V."/>
            <person name="Ravin N.V."/>
            <person name="Dedysh S.N."/>
        </authorList>
    </citation>
    <scope>NUCLEOTIDE SEQUENCE</scope>
    <source>
        <strain evidence="2">SP2T</strain>
    </source>
</reference>
<keyword evidence="1" id="KW-0472">Membrane</keyword>
<proteinExistence type="predicted"/>
<keyword evidence="1" id="KW-0812">Transmembrane</keyword>
<evidence type="ECO:0000256" key="1">
    <source>
        <dbReference type="SAM" id="Phobius"/>
    </source>
</evidence>
<dbReference type="PANTHER" id="PTHR30188">
    <property type="entry name" value="ABC TRANSPORTER PERMEASE PROTEIN-RELATED"/>
    <property type="match status" value="1"/>
</dbReference>
<accession>A0A8E6B2C3</accession>